<protein>
    <recommendedName>
        <fullName evidence="2">histidine kinase</fullName>
        <ecNumber evidence="2">2.7.13.3</ecNumber>
    </recommendedName>
</protein>
<dbReference type="InterPro" id="IPR003594">
    <property type="entry name" value="HATPase_dom"/>
</dbReference>
<dbReference type="GO" id="GO:0000155">
    <property type="term" value="F:phosphorelay sensor kinase activity"/>
    <property type="evidence" value="ECO:0007669"/>
    <property type="project" value="TreeGrafter"/>
</dbReference>
<dbReference type="PANTHER" id="PTHR45453:SF1">
    <property type="entry name" value="PHOSPHATE REGULON SENSOR PROTEIN PHOR"/>
    <property type="match status" value="1"/>
</dbReference>
<dbReference type="FunFam" id="3.30.565.10:FF:000006">
    <property type="entry name" value="Sensor histidine kinase WalK"/>
    <property type="match status" value="1"/>
</dbReference>
<evidence type="ECO:0000256" key="5">
    <source>
        <dbReference type="ARBA" id="ARBA00022777"/>
    </source>
</evidence>
<dbReference type="InterPro" id="IPR005467">
    <property type="entry name" value="His_kinase_dom"/>
</dbReference>
<dbReference type="Pfam" id="PF02518">
    <property type="entry name" value="HATPase_c"/>
    <property type="match status" value="1"/>
</dbReference>
<keyword evidence="3" id="KW-0597">Phosphoprotein</keyword>
<evidence type="ECO:0000256" key="4">
    <source>
        <dbReference type="ARBA" id="ARBA00022679"/>
    </source>
</evidence>
<gene>
    <name evidence="8" type="ORF">COT99_01710</name>
</gene>
<dbReference type="PROSITE" id="PS50109">
    <property type="entry name" value="HIS_KIN"/>
    <property type="match status" value="1"/>
</dbReference>
<dbReference type="InterPro" id="IPR004358">
    <property type="entry name" value="Sig_transdc_His_kin-like_C"/>
</dbReference>
<reference evidence="9" key="1">
    <citation type="submission" date="2017-09" db="EMBL/GenBank/DDBJ databases">
        <title>Depth-based differentiation of microbial function through sediment-hosted aquifers and enrichment of novel symbionts in the deep terrestrial subsurface.</title>
        <authorList>
            <person name="Probst A.J."/>
            <person name="Ladd B."/>
            <person name="Jarett J.K."/>
            <person name="Geller-Mcgrath D.E."/>
            <person name="Sieber C.M.K."/>
            <person name="Emerson J.B."/>
            <person name="Anantharaman K."/>
            <person name="Thomas B.C."/>
            <person name="Malmstrom R."/>
            <person name="Stieglmeier M."/>
            <person name="Klingl A."/>
            <person name="Woyke T."/>
            <person name="Ryan C.M."/>
            <person name="Banfield J.F."/>
        </authorList>
    </citation>
    <scope>NUCLEOTIDE SEQUENCE [LARGE SCALE GENOMIC DNA]</scope>
</reference>
<evidence type="ECO:0000256" key="2">
    <source>
        <dbReference type="ARBA" id="ARBA00012438"/>
    </source>
</evidence>
<evidence type="ECO:0000313" key="8">
    <source>
        <dbReference type="EMBL" id="PIR93247.1"/>
    </source>
</evidence>
<proteinExistence type="predicted"/>
<dbReference type="SUPFAM" id="SSF55874">
    <property type="entry name" value="ATPase domain of HSP90 chaperone/DNA topoisomerase II/histidine kinase"/>
    <property type="match status" value="1"/>
</dbReference>
<dbReference type="InterPro" id="IPR036890">
    <property type="entry name" value="HATPase_C_sf"/>
</dbReference>
<evidence type="ECO:0000256" key="3">
    <source>
        <dbReference type="ARBA" id="ARBA00022553"/>
    </source>
</evidence>
<dbReference type="GO" id="GO:0016036">
    <property type="term" value="P:cellular response to phosphate starvation"/>
    <property type="evidence" value="ECO:0007669"/>
    <property type="project" value="TreeGrafter"/>
</dbReference>
<organism evidence="8 9">
    <name type="scientific">Candidatus Falkowbacteria bacterium CG10_big_fil_rev_8_21_14_0_10_43_10</name>
    <dbReference type="NCBI Taxonomy" id="1974567"/>
    <lineage>
        <taxon>Bacteria</taxon>
        <taxon>Candidatus Falkowiibacteriota</taxon>
    </lineage>
</organism>
<dbReference type="AlphaFoldDB" id="A0A2H0V2D3"/>
<dbReference type="PANTHER" id="PTHR45453">
    <property type="entry name" value="PHOSPHATE REGULON SENSOR PROTEIN PHOR"/>
    <property type="match status" value="1"/>
</dbReference>
<dbReference type="GO" id="GO:0004721">
    <property type="term" value="F:phosphoprotein phosphatase activity"/>
    <property type="evidence" value="ECO:0007669"/>
    <property type="project" value="TreeGrafter"/>
</dbReference>
<feature type="domain" description="Histidine kinase" evidence="7">
    <location>
        <begin position="1"/>
        <end position="183"/>
    </location>
</feature>
<comment type="catalytic activity">
    <reaction evidence="1">
        <text>ATP + protein L-histidine = ADP + protein N-phospho-L-histidine.</text>
        <dbReference type="EC" id="2.7.13.3"/>
    </reaction>
</comment>
<evidence type="ECO:0000259" key="7">
    <source>
        <dbReference type="PROSITE" id="PS50109"/>
    </source>
</evidence>
<keyword evidence="5" id="KW-0418">Kinase</keyword>
<dbReference type="EC" id="2.7.13.3" evidence="2"/>
<keyword evidence="6" id="KW-0902">Two-component regulatory system</keyword>
<dbReference type="GO" id="GO:0005886">
    <property type="term" value="C:plasma membrane"/>
    <property type="evidence" value="ECO:0007669"/>
    <property type="project" value="TreeGrafter"/>
</dbReference>
<dbReference type="Gene3D" id="3.30.565.10">
    <property type="entry name" value="Histidine kinase-like ATPase, C-terminal domain"/>
    <property type="match status" value="1"/>
</dbReference>
<evidence type="ECO:0000313" key="9">
    <source>
        <dbReference type="Proteomes" id="UP000228626"/>
    </source>
</evidence>
<dbReference type="InterPro" id="IPR050351">
    <property type="entry name" value="BphY/WalK/GraS-like"/>
</dbReference>
<evidence type="ECO:0000256" key="1">
    <source>
        <dbReference type="ARBA" id="ARBA00000085"/>
    </source>
</evidence>
<keyword evidence="4" id="KW-0808">Transferase</keyword>
<name>A0A2H0V2D3_9BACT</name>
<dbReference type="Proteomes" id="UP000228626">
    <property type="component" value="Unassembled WGS sequence"/>
</dbReference>
<dbReference type="SMART" id="SM00387">
    <property type="entry name" value="HATPase_c"/>
    <property type="match status" value="1"/>
</dbReference>
<sequence>MKSNIEEVDRMSKTIESLANFSYYESNISLLECKPIDLAHLAQYLIEKIKVFAEKKSIGIEVKTEPIKILGDQAAIEEMYLNILKNSIRFTNPGGYIYVQVSSFKDQATISIRDTGIGIAPKDLPYVFEPFYKSTEIKIHNKTSAGLGLAIVKKIVERHNGLIQIESWPNKGTLISISLQMSF</sequence>
<dbReference type="EMBL" id="PFAR01000022">
    <property type="protein sequence ID" value="PIR93247.1"/>
    <property type="molecule type" value="Genomic_DNA"/>
</dbReference>
<accession>A0A2H0V2D3</accession>
<comment type="caution">
    <text evidence="8">The sequence shown here is derived from an EMBL/GenBank/DDBJ whole genome shotgun (WGS) entry which is preliminary data.</text>
</comment>
<dbReference type="PRINTS" id="PR00344">
    <property type="entry name" value="BCTRLSENSOR"/>
</dbReference>
<evidence type="ECO:0000256" key="6">
    <source>
        <dbReference type="ARBA" id="ARBA00023012"/>
    </source>
</evidence>